<dbReference type="EMBL" id="JDVG02000552">
    <property type="protein sequence ID" value="KFB71375.1"/>
    <property type="molecule type" value="Genomic_DNA"/>
</dbReference>
<accession>A0A080LUN5</accession>
<name>A0A080LUN5_9PROT</name>
<dbReference type="Proteomes" id="UP000020077">
    <property type="component" value="Unassembled WGS sequence"/>
</dbReference>
<comment type="caution">
    <text evidence="1">The sequence shown here is derived from an EMBL/GenBank/DDBJ whole genome shotgun (WGS) entry which is preliminary data.</text>
</comment>
<evidence type="ECO:0000313" key="1">
    <source>
        <dbReference type="EMBL" id="KFB71375.1"/>
    </source>
</evidence>
<evidence type="ECO:0000313" key="2">
    <source>
        <dbReference type="Proteomes" id="UP000020077"/>
    </source>
</evidence>
<dbReference type="AlphaFoldDB" id="A0A080LUN5"/>
<protein>
    <submittedName>
        <fullName evidence="1">Uncharacterized protein</fullName>
    </submittedName>
</protein>
<reference evidence="1 2" key="1">
    <citation type="submission" date="2014-02" db="EMBL/GenBank/DDBJ databases">
        <title>Expanding our view of genomic diversity in Candidatus Accumulibacter clades.</title>
        <authorList>
            <person name="Skennerton C.T."/>
            <person name="Barr J.J."/>
            <person name="Slater F.R."/>
            <person name="Bond P.L."/>
            <person name="Tyson G.W."/>
        </authorList>
    </citation>
    <scope>NUCLEOTIDE SEQUENCE [LARGE SCALE GENOMIC DNA]</scope>
    <source>
        <strain evidence="2">BA-91</strain>
    </source>
</reference>
<proteinExistence type="predicted"/>
<organism evidence="1 2">
    <name type="scientific">Candidatus Accumulibacter phosphatis</name>
    <dbReference type="NCBI Taxonomy" id="327160"/>
    <lineage>
        <taxon>Bacteria</taxon>
        <taxon>Pseudomonadati</taxon>
        <taxon>Pseudomonadota</taxon>
        <taxon>Betaproteobacteria</taxon>
        <taxon>Candidatus Accumulibacter</taxon>
    </lineage>
</organism>
<sequence length="317" mass="33700">MLADPWRQQACAFDVVDDRLAWAAVEHVSGKEHQLTIGVDDLAVAGDDTEAVTIAVESESEFGAGAAERLDDISQVLWFRGIGVMVRKIAIYLAEQFHQLTSQRAKELRGEAAGDAVAAVDDDLHWPRQADVAGDAREVGRLDVGAAGLAGSVAEPAGVDTLPDALNRFASQRFAADDHFQAIIVGWIVAAGDGNATLTTKFMRREVDHRCRHAADVDAVDAGHANAFHQRRRQLRSRQAAVTAHRDRALAALDGQRTEAMADAPDDVCGQGLADDAANVVGLEDFGGQGSVHVKPRAESSQECAVAASRVAPAGCR</sequence>
<gene>
    <name evidence="1" type="ORF">AW09_003477</name>
</gene>